<proteinExistence type="predicted"/>
<protein>
    <submittedName>
        <fullName evidence="2">Uncharacterized protein</fullName>
    </submittedName>
</protein>
<accession>A0A3N4IFB0</accession>
<evidence type="ECO:0000256" key="1">
    <source>
        <dbReference type="SAM" id="Phobius"/>
    </source>
</evidence>
<evidence type="ECO:0000313" key="3">
    <source>
        <dbReference type="Proteomes" id="UP000275078"/>
    </source>
</evidence>
<name>A0A3N4IFB0_ASCIM</name>
<feature type="transmembrane region" description="Helical" evidence="1">
    <location>
        <begin position="74"/>
        <end position="90"/>
    </location>
</feature>
<reference evidence="2 3" key="1">
    <citation type="journal article" date="2018" name="Nat. Ecol. Evol.">
        <title>Pezizomycetes genomes reveal the molecular basis of ectomycorrhizal truffle lifestyle.</title>
        <authorList>
            <person name="Murat C."/>
            <person name="Payen T."/>
            <person name="Noel B."/>
            <person name="Kuo A."/>
            <person name="Morin E."/>
            <person name="Chen J."/>
            <person name="Kohler A."/>
            <person name="Krizsan K."/>
            <person name="Balestrini R."/>
            <person name="Da Silva C."/>
            <person name="Montanini B."/>
            <person name="Hainaut M."/>
            <person name="Levati E."/>
            <person name="Barry K.W."/>
            <person name="Belfiori B."/>
            <person name="Cichocki N."/>
            <person name="Clum A."/>
            <person name="Dockter R.B."/>
            <person name="Fauchery L."/>
            <person name="Guy J."/>
            <person name="Iotti M."/>
            <person name="Le Tacon F."/>
            <person name="Lindquist E.A."/>
            <person name="Lipzen A."/>
            <person name="Malagnac F."/>
            <person name="Mello A."/>
            <person name="Molinier V."/>
            <person name="Miyauchi S."/>
            <person name="Poulain J."/>
            <person name="Riccioni C."/>
            <person name="Rubini A."/>
            <person name="Sitrit Y."/>
            <person name="Splivallo R."/>
            <person name="Traeger S."/>
            <person name="Wang M."/>
            <person name="Zifcakova L."/>
            <person name="Wipf D."/>
            <person name="Zambonelli A."/>
            <person name="Paolocci F."/>
            <person name="Nowrousian M."/>
            <person name="Ottonello S."/>
            <person name="Baldrian P."/>
            <person name="Spatafora J.W."/>
            <person name="Henrissat B."/>
            <person name="Nagy L.G."/>
            <person name="Aury J.M."/>
            <person name="Wincker P."/>
            <person name="Grigoriev I.V."/>
            <person name="Bonfante P."/>
            <person name="Martin F.M."/>
        </authorList>
    </citation>
    <scope>NUCLEOTIDE SEQUENCE [LARGE SCALE GENOMIC DNA]</scope>
    <source>
        <strain evidence="2 3">RN42</strain>
    </source>
</reference>
<evidence type="ECO:0000313" key="2">
    <source>
        <dbReference type="EMBL" id="RPA80384.1"/>
    </source>
</evidence>
<keyword evidence="1" id="KW-0812">Transmembrane</keyword>
<feature type="transmembrane region" description="Helical" evidence="1">
    <location>
        <begin position="43"/>
        <end position="67"/>
    </location>
</feature>
<gene>
    <name evidence="2" type="ORF">BJ508DRAFT_128768</name>
</gene>
<dbReference type="EMBL" id="ML119688">
    <property type="protein sequence ID" value="RPA80384.1"/>
    <property type="molecule type" value="Genomic_DNA"/>
</dbReference>
<keyword evidence="1" id="KW-1133">Transmembrane helix</keyword>
<keyword evidence="1" id="KW-0472">Membrane</keyword>
<sequence>MSKWNPMNGRSLPPPLVCFLVCLLSPTFTPSLSNPLLPHESYTAFVSLFFFFSVSIFDSTIPYIVLFCSGFTKYLLCLVFFRFFFILSTIL</sequence>
<organism evidence="2 3">
    <name type="scientific">Ascobolus immersus RN42</name>
    <dbReference type="NCBI Taxonomy" id="1160509"/>
    <lineage>
        <taxon>Eukaryota</taxon>
        <taxon>Fungi</taxon>
        <taxon>Dikarya</taxon>
        <taxon>Ascomycota</taxon>
        <taxon>Pezizomycotina</taxon>
        <taxon>Pezizomycetes</taxon>
        <taxon>Pezizales</taxon>
        <taxon>Ascobolaceae</taxon>
        <taxon>Ascobolus</taxon>
    </lineage>
</organism>
<dbReference type="AlphaFoldDB" id="A0A3N4IFB0"/>
<keyword evidence="3" id="KW-1185">Reference proteome</keyword>
<dbReference type="Proteomes" id="UP000275078">
    <property type="component" value="Unassembled WGS sequence"/>
</dbReference>